<feature type="compositionally biased region" description="Basic and acidic residues" evidence="1">
    <location>
        <begin position="93"/>
        <end position="104"/>
    </location>
</feature>
<dbReference type="EMBL" id="QPFP01000058">
    <property type="protein sequence ID" value="TEB25301.1"/>
    <property type="molecule type" value="Genomic_DNA"/>
</dbReference>
<evidence type="ECO:0000313" key="2">
    <source>
        <dbReference type="EMBL" id="TEB25301.1"/>
    </source>
</evidence>
<sequence length="268" mass="29998">MSSRLALTVGRFFVSSLSPCHHLVPAFCRSSRLSPSSLTLRSLLHNDTVAHSQTPVPGLVTNPRTRQPARICDTACSTSHTRLRPSKVRYRSSRRESRDTFDSTHRDRPCWGGLACPLVDPFTALAISPEMTPMGMPGMRPPRFTHPRIDTTSAAHAPNRHRYSATEERTRGCIVESSRISLCRFVEQMELVRKSVDTSPGRLTTMASYRVPRYELPNWSIASPPRQMGLLQDANPTLGPRVRPHQLPSQRLHVTFPSSPSPSTVSRR</sequence>
<feature type="region of interest" description="Disordered" evidence="1">
    <location>
        <begin position="84"/>
        <end position="104"/>
    </location>
</feature>
<name>A0A4Y7SUA6_COPMI</name>
<proteinExistence type="predicted"/>
<gene>
    <name evidence="2" type="ORF">FA13DRAFT_1177825</name>
</gene>
<feature type="compositionally biased region" description="Low complexity" evidence="1">
    <location>
        <begin position="257"/>
        <end position="268"/>
    </location>
</feature>
<keyword evidence="3" id="KW-1185">Reference proteome</keyword>
<reference evidence="2 3" key="1">
    <citation type="journal article" date="2019" name="Nat. Ecol. Evol.">
        <title>Megaphylogeny resolves global patterns of mushroom evolution.</title>
        <authorList>
            <person name="Varga T."/>
            <person name="Krizsan K."/>
            <person name="Foldi C."/>
            <person name="Dima B."/>
            <person name="Sanchez-Garcia M."/>
            <person name="Sanchez-Ramirez S."/>
            <person name="Szollosi G.J."/>
            <person name="Szarkandi J.G."/>
            <person name="Papp V."/>
            <person name="Albert L."/>
            <person name="Andreopoulos W."/>
            <person name="Angelini C."/>
            <person name="Antonin V."/>
            <person name="Barry K.W."/>
            <person name="Bougher N.L."/>
            <person name="Buchanan P."/>
            <person name="Buyck B."/>
            <person name="Bense V."/>
            <person name="Catcheside P."/>
            <person name="Chovatia M."/>
            <person name="Cooper J."/>
            <person name="Damon W."/>
            <person name="Desjardin D."/>
            <person name="Finy P."/>
            <person name="Geml J."/>
            <person name="Haridas S."/>
            <person name="Hughes K."/>
            <person name="Justo A."/>
            <person name="Karasinski D."/>
            <person name="Kautmanova I."/>
            <person name="Kiss B."/>
            <person name="Kocsube S."/>
            <person name="Kotiranta H."/>
            <person name="LaButti K.M."/>
            <person name="Lechner B.E."/>
            <person name="Liimatainen K."/>
            <person name="Lipzen A."/>
            <person name="Lukacs Z."/>
            <person name="Mihaltcheva S."/>
            <person name="Morgado L.N."/>
            <person name="Niskanen T."/>
            <person name="Noordeloos M.E."/>
            <person name="Ohm R.A."/>
            <person name="Ortiz-Santana B."/>
            <person name="Ovrebo C."/>
            <person name="Racz N."/>
            <person name="Riley R."/>
            <person name="Savchenko A."/>
            <person name="Shiryaev A."/>
            <person name="Soop K."/>
            <person name="Spirin V."/>
            <person name="Szebenyi C."/>
            <person name="Tomsovsky M."/>
            <person name="Tulloss R.E."/>
            <person name="Uehling J."/>
            <person name="Grigoriev I.V."/>
            <person name="Vagvolgyi C."/>
            <person name="Papp T."/>
            <person name="Martin F.M."/>
            <person name="Miettinen O."/>
            <person name="Hibbett D.S."/>
            <person name="Nagy L.G."/>
        </authorList>
    </citation>
    <scope>NUCLEOTIDE SEQUENCE [LARGE SCALE GENOMIC DNA]</scope>
    <source>
        <strain evidence="2 3">FP101781</strain>
    </source>
</reference>
<evidence type="ECO:0000313" key="3">
    <source>
        <dbReference type="Proteomes" id="UP000298030"/>
    </source>
</evidence>
<evidence type="ECO:0000256" key="1">
    <source>
        <dbReference type="SAM" id="MobiDB-lite"/>
    </source>
</evidence>
<dbReference type="Proteomes" id="UP000298030">
    <property type="component" value="Unassembled WGS sequence"/>
</dbReference>
<feature type="region of interest" description="Disordered" evidence="1">
    <location>
        <begin position="231"/>
        <end position="268"/>
    </location>
</feature>
<dbReference type="AlphaFoldDB" id="A0A4Y7SUA6"/>
<protein>
    <submittedName>
        <fullName evidence="2">Uncharacterized protein</fullName>
    </submittedName>
</protein>
<organism evidence="2 3">
    <name type="scientific">Coprinellus micaceus</name>
    <name type="common">Glistening ink-cap mushroom</name>
    <name type="synonym">Coprinus micaceus</name>
    <dbReference type="NCBI Taxonomy" id="71717"/>
    <lineage>
        <taxon>Eukaryota</taxon>
        <taxon>Fungi</taxon>
        <taxon>Dikarya</taxon>
        <taxon>Basidiomycota</taxon>
        <taxon>Agaricomycotina</taxon>
        <taxon>Agaricomycetes</taxon>
        <taxon>Agaricomycetidae</taxon>
        <taxon>Agaricales</taxon>
        <taxon>Agaricineae</taxon>
        <taxon>Psathyrellaceae</taxon>
        <taxon>Coprinellus</taxon>
    </lineage>
</organism>
<comment type="caution">
    <text evidence="2">The sequence shown here is derived from an EMBL/GenBank/DDBJ whole genome shotgun (WGS) entry which is preliminary data.</text>
</comment>
<accession>A0A4Y7SUA6</accession>